<keyword evidence="1" id="KW-0472">Membrane</keyword>
<keyword evidence="1" id="KW-0812">Transmembrane</keyword>
<dbReference type="OrthoDB" id="8647243at2"/>
<dbReference type="AlphaFoldDB" id="A0A446CTF8"/>
<evidence type="ECO:0000313" key="3">
    <source>
        <dbReference type="Proteomes" id="UP000289465"/>
    </source>
</evidence>
<proteinExistence type="predicted"/>
<protein>
    <submittedName>
        <fullName evidence="2">Uncharacterized protein</fullName>
    </submittedName>
</protein>
<dbReference type="Proteomes" id="UP000289465">
    <property type="component" value="Unassembled WGS sequence"/>
</dbReference>
<accession>A0A446CTF8</accession>
<evidence type="ECO:0000256" key="1">
    <source>
        <dbReference type="SAM" id="Phobius"/>
    </source>
</evidence>
<feature type="transmembrane region" description="Helical" evidence="1">
    <location>
        <begin position="75"/>
        <end position="93"/>
    </location>
</feature>
<dbReference type="EMBL" id="UFQC01000027">
    <property type="protein sequence ID" value="SSW71115.1"/>
    <property type="molecule type" value="Genomic_DNA"/>
</dbReference>
<gene>
    <name evidence="2" type="ORF">AVE30378_04432</name>
</gene>
<dbReference type="RefSeq" id="WP_129243464.1">
    <property type="nucleotide sequence ID" value="NZ_UFQC01000027.1"/>
</dbReference>
<sequence>MKKTRDYWFGIVISFLLAGLLAFLGVAAVSSKGLGWGAAALAAYAVMFGGPLAILLAVTWIVYLARDRRNVPGHVHALMFVPTLLAALIVPVSESIRKSQWDSFRESHPAIAETHVNLSGRTIWLDTREASAASGASPYMEPASADNRNFSRFRRYPGPDALAKGVFPYDGARLKEAAARYVYLDQAGAPGASLPLRRLPYPDLGKLPSAYAYGEAGLLVYQYFHYADRVEVAPGIARFSLMTEQAMESARIPGLAIFGMANYTPETMARVEINGQAYDMGGDAAGSLLGHPCHLSHGGSPVLLDLDQPVRIRWQTLEEPGAWREAAVAVPAFGKAGKADSGAGLVRVRLYFLPDGTVAAERYQEIRSRRDELAIRATGLPPSARPHVSCGAYAGYNPQTVRLLGD</sequence>
<keyword evidence="1" id="KW-1133">Transmembrane helix</keyword>
<feature type="transmembrane region" description="Helical" evidence="1">
    <location>
        <begin position="7"/>
        <end position="29"/>
    </location>
</feature>
<reference evidence="2 3" key="1">
    <citation type="submission" date="2018-07" db="EMBL/GenBank/DDBJ databases">
        <authorList>
            <person name="Peeters C."/>
        </authorList>
    </citation>
    <scope>NUCLEOTIDE SEQUENCE [LARGE SCALE GENOMIC DNA]</scope>
    <source>
        <strain evidence="2 3">LMG 30378</strain>
    </source>
</reference>
<feature type="transmembrane region" description="Helical" evidence="1">
    <location>
        <begin position="41"/>
        <end position="63"/>
    </location>
</feature>
<organism evidence="2 3">
    <name type="scientific">Achromobacter veterisilvae</name>
    <dbReference type="NCBI Taxonomy" id="2069367"/>
    <lineage>
        <taxon>Bacteria</taxon>
        <taxon>Pseudomonadati</taxon>
        <taxon>Pseudomonadota</taxon>
        <taxon>Betaproteobacteria</taxon>
        <taxon>Burkholderiales</taxon>
        <taxon>Alcaligenaceae</taxon>
        <taxon>Achromobacter</taxon>
    </lineage>
</organism>
<name>A0A446CTF8_9BURK</name>
<evidence type="ECO:0000313" key="2">
    <source>
        <dbReference type="EMBL" id="SSW71115.1"/>
    </source>
</evidence>